<keyword evidence="8 12" id="KW-0472">Membrane</keyword>
<keyword evidence="3" id="KW-1003">Cell membrane</keyword>
<keyword evidence="2" id="KW-0813">Transport</keyword>
<reference evidence="13 14" key="1">
    <citation type="journal article" date="2019" name="Appl. Environ. Microbiol.">
        <title>Dissecting the evolutionary development of the Bifidobacterium animalis species through comparative genomics analyses.</title>
        <authorList>
            <person name="Lugli G.A."/>
            <person name="Mancino W."/>
            <person name="Milani C."/>
            <person name="Duranti S."/>
            <person name="Mancabelli L."/>
            <person name="Napoli S."/>
            <person name="Mangifesta M."/>
            <person name="Viappiani A."/>
            <person name="Anzalone R."/>
            <person name="Longhi G."/>
            <person name="van Sinderen D."/>
            <person name="Ventura M."/>
            <person name="Turroni F."/>
        </authorList>
    </citation>
    <scope>NUCLEOTIDE SEQUENCE [LARGE SCALE GENOMIC DNA]</scope>
    <source>
        <strain evidence="13 14">2011B</strain>
    </source>
</reference>
<sequence length="413" mass="43199">MTTANATPAPAKAPAPKKDAKGNGVLSTLANNSKQYGIVGALIVIVLVFQFLTNGVLLKPNSFVSLIQQNAYVIILAIGMVMVIIATHIDLSVGSIVAFVGGVCAILMERQGVNWMLAILISLLVGLVIGCWQGFWVAYVGIPGFITTLAGMLIFRGLATVIVGESVPVTSPEFRGIARNYLPNILGWWGPFDGLTIVVGIICIALYAWSLLRRRAKVAKAGLNPEPMALTVTKIVIATLLIGFVTYLLALSGNATQGGIPIMLVILAVLVFIYNFILTKTVFGRHVYAVGGNRKAAILSGINTKRVDFTLFVHMGFLSAVAAVCVLSRLASATAQAGMEFEMDAIAACFIGGTAVTGGVGTIPGAVVGALVMGVINQGLSIMGVDTAIVKTIKGLVLLGAVAVDIMTKRKKS</sequence>
<feature type="transmembrane region" description="Helical" evidence="12">
    <location>
        <begin position="115"/>
        <end position="136"/>
    </location>
</feature>
<organism evidence="13 14">
    <name type="scientific">Bifidobacterium animalis subsp. lactis</name>
    <name type="common">Bifidobacterium lactis</name>
    <dbReference type="NCBI Taxonomy" id="302911"/>
    <lineage>
        <taxon>Bacteria</taxon>
        <taxon>Bacillati</taxon>
        <taxon>Actinomycetota</taxon>
        <taxon>Actinomycetes</taxon>
        <taxon>Bifidobacteriales</taxon>
        <taxon>Bifidobacteriaceae</taxon>
        <taxon>Bifidobacterium</taxon>
    </lineage>
</organism>
<evidence type="ECO:0000256" key="4">
    <source>
        <dbReference type="ARBA" id="ARBA00022519"/>
    </source>
</evidence>
<name>A0A8B3RJV1_BIFAN</name>
<keyword evidence="4" id="KW-0997">Cell inner membrane</keyword>
<evidence type="ECO:0000256" key="5">
    <source>
        <dbReference type="ARBA" id="ARBA00022597"/>
    </source>
</evidence>
<feature type="transmembrane region" description="Helical" evidence="12">
    <location>
        <begin position="142"/>
        <end position="164"/>
    </location>
</feature>
<feature type="region of interest" description="Disordered" evidence="11">
    <location>
        <begin position="1"/>
        <end position="20"/>
    </location>
</feature>
<feature type="transmembrane region" description="Helical" evidence="12">
    <location>
        <begin position="36"/>
        <end position="58"/>
    </location>
</feature>
<dbReference type="NCBIfam" id="NF040906">
    <property type="entry name" value="GguB"/>
    <property type="match status" value="1"/>
</dbReference>
<evidence type="ECO:0000313" key="13">
    <source>
        <dbReference type="EMBL" id="RYM98746.1"/>
    </source>
</evidence>
<dbReference type="CDD" id="cd06579">
    <property type="entry name" value="TM_PBP1_transp_AraH_like"/>
    <property type="match status" value="1"/>
</dbReference>
<feature type="transmembrane region" description="Helical" evidence="12">
    <location>
        <begin position="388"/>
        <end position="407"/>
    </location>
</feature>
<dbReference type="Proteomes" id="UP000293613">
    <property type="component" value="Unassembled WGS sequence"/>
</dbReference>
<proteinExistence type="predicted"/>
<feature type="transmembrane region" description="Helical" evidence="12">
    <location>
        <begin position="70"/>
        <end position="86"/>
    </location>
</feature>
<evidence type="ECO:0000256" key="7">
    <source>
        <dbReference type="ARBA" id="ARBA00022989"/>
    </source>
</evidence>
<dbReference type="InterPro" id="IPR001851">
    <property type="entry name" value="ABC_transp_permease"/>
</dbReference>
<feature type="transmembrane region" description="Helical" evidence="12">
    <location>
        <begin position="92"/>
        <end position="108"/>
    </location>
</feature>
<dbReference type="PANTHER" id="PTHR32196:SF32">
    <property type="entry name" value="XYLOSE TRANSPORT SYSTEM PERMEASE PROTEIN XYLH"/>
    <property type="match status" value="1"/>
</dbReference>
<dbReference type="GO" id="GO:0022857">
    <property type="term" value="F:transmembrane transporter activity"/>
    <property type="evidence" value="ECO:0007669"/>
    <property type="project" value="InterPro"/>
</dbReference>
<evidence type="ECO:0000256" key="1">
    <source>
        <dbReference type="ARBA" id="ARBA00004651"/>
    </source>
</evidence>
<evidence type="ECO:0000313" key="14">
    <source>
        <dbReference type="Proteomes" id="UP000293613"/>
    </source>
</evidence>
<keyword evidence="6 12" id="KW-0812">Transmembrane</keyword>
<evidence type="ECO:0000256" key="3">
    <source>
        <dbReference type="ARBA" id="ARBA00022475"/>
    </source>
</evidence>
<protein>
    <recommendedName>
        <fullName evidence="10">Xylose transport system permease protein XylH</fullName>
    </recommendedName>
</protein>
<evidence type="ECO:0000256" key="11">
    <source>
        <dbReference type="SAM" id="MobiDB-lite"/>
    </source>
</evidence>
<dbReference type="GO" id="GO:0005886">
    <property type="term" value="C:plasma membrane"/>
    <property type="evidence" value="ECO:0007669"/>
    <property type="project" value="UniProtKB-SubCell"/>
</dbReference>
<feature type="transmembrane region" description="Helical" evidence="12">
    <location>
        <begin position="343"/>
        <end position="376"/>
    </location>
</feature>
<feature type="transmembrane region" description="Helical" evidence="12">
    <location>
        <begin position="185"/>
        <end position="209"/>
    </location>
</feature>
<dbReference type="AlphaFoldDB" id="A0A8B3RJV1"/>
<feature type="transmembrane region" description="Helical" evidence="12">
    <location>
        <begin position="229"/>
        <end position="251"/>
    </location>
</feature>
<keyword evidence="5" id="KW-0762">Sugar transport</keyword>
<dbReference type="PANTHER" id="PTHR32196">
    <property type="entry name" value="ABC TRANSPORTER PERMEASE PROTEIN YPHD-RELATED-RELATED"/>
    <property type="match status" value="1"/>
</dbReference>
<keyword evidence="7 12" id="KW-1133">Transmembrane helix</keyword>
<evidence type="ECO:0000256" key="12">
    <source>
        <dbReference type="SAM" id="Phobius"/>
    </source>
</evidence>
<feature type="transmembrane region" description="Helical" evidence="12">
    <location>
        <begin position="309"/>
        <end position="331"/>
    </location>
</feature>
<evidence type="ECO:0000256" key="2">
    <source>
        <dbReference type="ARBA" id="ARBA00022448"/>
    </source>
</evidence>
<evidence type="ECO:0000256" key="10">
    <source>
        <dbReference type="ARBA" id="ARBA00035686"/>
    </source>
</evidence>
<dbReference type="RefSeq" id="WP_130077043.1">
    <property type="nucleotide sequence ID" value="NZ_RSCO01000004.1"/>
</dbReference>
<feature type="compositionally biased region" description="Low complexity" evidence="11">
    <location>
        <begin position="1"/>
        <end position="14"/>
    </location>
</feature>
<feature type="transmembrane region" description="Helical" evidence="12">
    <location>
        <begin position="258"/>
        <end position="277"/>
    </location>
</feature>
<accession>A0A8B3RJV1</accession>
<evidence type="ECO:0000256" key="8">
    <source>
        <dbReference type="ARBA" id="ARBA00023136"/>
    </source>
</evidence>
<comment type="function">
    <text evidence="9">Part of the binding-protein-dependent transport system for D-xylose. Probably responsible for the translocation of the substrate across the membrane.</text>
</comment>
<gene>
    <name evidence="13" type="ORF">PG2011B_0029</name>
</gene>
<dbReference type="Pfam" id="PF02653">
    <property type="entry name" value="BPD_transp_2"/>
    <property type="match status" value="1"/>
</dbReference>
<evidence type="ECO:0000256" key="6">
    <source>
        <dbReference type="ARBA" id="ARBA00022692"/>
    </source>
</evidence>
<comment type="caution">
    <text evidence="13">The sequence shown here is derived from an EMBL/GenBank/DDBJ whole genome shotgun (WGS) entry which is preliminary data.</text>
</comment>
<comment type="subcellular location">
    <subcellularLocation>
        <location evidence="1">Cell membrane</location>
        <topology evidence="1">Multi-pass membrane protein</topology>
    </subcellularLocation>
</comment>
<evidence type="ECO:0000256" key="9">
    <source>
        <dbReference type="ARBA" id="ARBA00035611"/>
    </source>
</evidence>
<dbReference type="EMBL" id="RSCO01000004">
    <property type="protein sequence ID" value="RYM98746.1"/>
    <property type="molecule type" value="Genomic_DNA"/>
</dbReference>